<feature type="compositionally biased region" description="Basic and acidic residues" evidence="1">
    <location>
        <begin position="4943"/>
        <end position="4981"/>
    </location>
</feature>
<proteinExistence type="predicted"/>
<dbReference type="EMBL" id="AEYJ02001649">
    <property type="protein sequence ID" value="KFH00505.1"/>
    <property type="molecule type" value="Genomic_DNA"/>
</dbReference>
<feature type="compositionally biased region" description="Acidic residues" evidence="1">
    <location>
        <begin position="1635"/>
        <end position="1655"/>
    </location>
</feature>
<feature type="compositionally biased region" description="Basic and acidic residues" evidence="1">
    <location>
        <begin position="5409"/>
        <end position="5419"/>
    </location>
</feature>
<dbReference type="Pfam" id="PF01391">
    <property type="entry name" value="Collagen"/>
    <property type="match status" value="1"/>
</dbReference>
<feature type="region of interest" description="Disordered" evidence="1">
    <location>
        <begin position="284"/>
        <end position="444"/>
    </location>
</feature>
<feature type="compositionally biased region" description="Low complexity" evidence="1">
    <location>
        <begin position="2292"/>
        <end position="2301"/>
    </location>
</feature>
<feature type="region of interest" description="Disordered" evidence="1">
    <location>
        <begin position="2964"/>
        <end position="3045"/>
    </location>
</feature>
<feature type="compositionally biased region" description="Low complexity" evidence="1">
    <location>
        <begin position="569"/>
        <end position="581"/>
    </location>
</feature>
<feature type="compositionally biased region" description="Basic and acidic residues" evidence="1">
    <location>
        <begin position="3247"/>
        <end position="3258"/>
    </location>
</feature>
<feature type="region of interest" description="Disordered" evidence="1">
    <location>
        <begin position="5363"/>
        <end position="5444"/>
    </location>
</feature>
<feature type="region of interest" description="Disordered" evidence="1">
    <location>
        <begin position="903"/>
        <end position="957"/>
    </location>
</feature>
<feature type="compositionally biased region" description="Low complexity" evidence="1">
    <location>
        <begin position="4133"/>
        <end position="4150"/>
    </location>
</feature>
<feature type="compositionally biased region" description="Basic and acidic residues" evidence="1">
    <location>
        <begin position="4413"/>
        <end position="4429"/>
    </location>
</feature>
<dbReference type="GO" id="GO:0048024">
    <property type="term" value="P:regulation of mRNA splicing, via spliceosome"/>
    <property type="evidence" value="ECO:0007669"/>
    <property type="project" value="TreeGrafter"/>
</dbReference>
<feature type="compositionally biased region" description="Polar residues" evidence="1">
    <location>
        <begin position="4510"/>
        <end position="4520"/>
    </location>
</feature>
<feature type="compositionally biased region" description="Polar residues" evidence="1">
    <location>
        <begin position="4079"/>
        <end position="4097"/>
    </location>
</feature>
<feature type="compositionally biased region" description="Basic and acidic residues" evidence="1">
    <location>
        <begin position="2837"/>
        <end position="2864"/>
    </location>
</feature>
<feature type="region of interest" description="Disordered" evidence="1">
    <location>
        <begin position="3948"/>
        <end position="4018"/>
    </location>
</feature>
<feature type="region of interest" description="Disordered" evidence="1">
    <location>
        <begin position="4505"/>
        <end position="4607"/>
    </location>
</feature>
<feature type="compositionally biased region" description="Basic and acidic residues" evidence="1">
    <location>
        <begin position="1039"/>
        <end position="1064"/>
    </location>
</feature>
<feature type="compositionally biased region" description="Low complexity" evidence="1">
    <location>
        <begin position="5363"/>
        <end position="5392"/>
    </location>
</feature>
<accession>A0A086PJH3</accession>
<feature type="compositionally biased region" description="Basic and acidic residues" evidence="1">
    <location>
        <begin position="4577"/>
        <end position="4599"/>
    </location>
</feature>
<feature type="region of interest" description="Disordered" evidence="1">
    <location>
        <begin position="4942"/>
        <end position="5010"/>
    </location>
</feature>
<dbReference type="OrthoDB" id="333294at2759"/>
<feature type="region of interest" description="Disordered" evidence="1">
    <location>
        <begin position="991"/>
        <end position="1013"/>
    </location>
</feature>
<feature type="compositionally biased region" description="Basic and acidic residues" evidence="1">
    <location>
        <begin position="2799"/>
        <end position="2829"/>
    </location>
</feature>
<name>A0A086PJH3_TOXGO</name>
<feature type="compositionally biased region" description="Basic and acidic residues" evidence="1">
    <location>
        <begin position="3997"/>
        <end position="4018"/>
    </location>
</feature>
<gene>
    <name evidence="2" type="ORF">TGVAND_205562</name>
</gene>
<feature type="compositionally biased region" description="Polar residues" evidence="1">
    <location>
        <begin position="3808"/>
        <end position="3822"/>
    </location>
</feature>
<evidence type="ECO:0000313" key="2">
    <source>
        <dbReference type="EMBL" id="KFH00505.1"/>
    </source>
</evidence>
<feature type="region of interest" description="Disordered" evidence="1">
    <location>
        <begin position="1"/>
        <end position="48"/>
    </location>
</feature>
<feature type="region of interest" description="Disordered" evidence="1">
    <location>
        <begin position="5141"/>
        <end position="5168"/>
    </location>
</feature>
<feature type="region of interest" description="Disordered" evidence="1">
    <location>
        <begin position="3787"/>
        <end position="3843"/>
    </location>
</feature>
<feature type="region of interest" description="Disordered" evidence="1">
    <location>
        <begin position="2740"/>
        <end position="2764"/>
    </location>
</feature>
<feature type="region of interest" description="Disordered" evidence="1">
    <location>
        <begin position="2288"/>
        <end position="2352"/>
    </location>
</feature>
<feature type="region of interest" description="Disordered" evidence="1">
    <location>
        <begin position="5586"/>
        <end position="5660"/>
    </location>
</feature>
<feature type="region of interest" description="Disordered" evidence="1">
    <location>
        <begin position="1251"/>
        <end position="1292"/>
    </location>
</feature>
<feature type="compositionally biased region" description="Basic and acidic residues" evidence="1">
    <location>
        <begin position="2982"/>
        <end position="3009"/>
    </location>
</feature>
<feature type="compositionally biased region" description="Low complexity" evidence="1">
    <location>
        <begin position="5704"/>
        <end position="5717"/>
    </location>
</feature>
<feature type="compositionally biased region" description="Basic and acidic residues" evidence="1">
    <location>
        <begin position="693"/>
        <end position="702"/>
    </location>
</feature>
<evidence type="ECO:0000256" key="1">
    <source>
        <dbReference type="SAM" id="MobiDB-lite"/>
    </source>
</evidence>
<feature type="region of interest" description="Disordered" evidence="1">
    <location>
        <begin position="1122"/>
        <end position="1145"/>
    </location>
</feature>
<feature type="compositionally biased region" description="Basic and acidic residues" evidence="1">
    <location>
        <begin position="5287"/>
        <end position="5305"/>
    </location>
</feature>
<dbReference type="InterPro" id="IPR008160">
    <property type="entry name" value="Collagen"/>
</dbReference>
<feature type="region of interest" description="Disordered" evidence="1">
    <location>
        <begin position="3187"/>
        <end position="3261"/>
    </location>
</feature>
<reference evidence="2 3" key="2">
    <citation type="journal article" date="2015" name="Eukaryot. Cell">
        <title>Genetic mapping reveals that sinefungin resistance in Toxoplasma gondii is controlled by a putative amino acid transporter locus that can be used as a negative selectable marker.</title>
        <authorList>
            <person name="Behnke M.S."/>
            <person name="Khan A."/>
            <person name="Sibley L.D."/>
        </authorList>
    </citation>
    <scope>NUCLEOTIDE SEQUENCE [LARGE SCALE GENOMIC DNA]</scope>
    <source>
        <strain evidence="2 3">VAND</strain>
    </source>
</reference>
<evidence type="ECO:0000313" key="3">
    <source>
        <dbReference type="Proteomes" id="UP000028840"/>
    </source>
</evidence>
<feature type="region of interest" description="Disordered" evidence="1">
    <location>
        <begin position="4402"/>
        <end position="4442"/>
    </location>
</feature>
<feature type="compositionally biased region" description="Low complexity" evidence="1">
    <location>
        <begin position="5593"/>
        <end position="5602"/>
    </location>
</feature>
<feature type="region of interest" description="Disordered" evidence="1">
    <location>
        <begin position="3513"/>
        <end position="3564"/>
    </location>
</feature>
<feature type="region of interest" description="Disordered" evidence="1">
    <location>
        <begin position="4074"/>
        <end position="4150"/>
    </location>
</feature>
<feature type="region of interest" description="Disordered" evidence="1">
    <location>
        <begin position="2799"/>
        <end position="2907"/>
    </location>
</feature>
<feature type="region of interest" description="Disordered" evidence="1">
    <location>
        <begin position="3109"/>
        <end position="3137"/>
    </location>
</feature>
<feature type="compositionally biased region" description="Polar residues" evidence="1">
    <location>
        <begin position="1256"/>
        <end position="1266"/>
    </location>
</feature>
<dbReference type="GO" id="GO:0005681">
    <property type="term" value="C:spliceosomal complex"/>
    <property type="evidence" value="ECO:0007669"/>
    <property type="project" value="TreeGrafter"/>
</dbReference>
<feature type="compositionally biased region" description="Basic and acidic residues" evidence="1">
    <location>
        <begin position="1267"/>
        <end position="1282"/>
    </location>
</feature>
<feature type="region of interest" description="Disordered" evidence="1">
    <location>
        <begin position="1625"/>
        <end position="1782"/>
    </location>
</feature>
<comment type="caution">
    <text evidence="2">The sequence shown here is derived from an EMBL/GenBank/DDBJ whole genome shotgun (WGS) entry which is preliminary data.</text>
</comment>
<feature type="region of interest" description="Disordered" evidence="1">
    <location>
        <begin position="680"/>
        <end position="702"/>
    </location>
</feature>
<feature type="compositionally biased region" description="Low complexity" evidence="1">
    <location>
        <begin position="17"/>
        <end position="48"/>
    </location>
</feature>
<feature type="compositionally biased region" description="Basic and acidic residues" evidence="1">
    <location>
        <begin position="294"/>
        <end position="390"/>
    </location>
</feature>
<keyword evidence="2" id="KW-0176">Collagen</keyword>
<feature type="region of interest" description="Disordered" evidence="1">
    <location>
        <begin position="5286"/>
        <end position="5305"/>
    </location>
</feature>
<dbReference type="PANTHER" id="PTHR23148:SF0">
    <property type="entry name" value="SERINE_ARGININE REPETITIVE MATRIX PROTEIN 1"/>
    <property type="match status" value="1"/>
</dbReference>
<sequence length="5869" mass="630479">MAGDPSEAQTRCEETGSSSSSCSPSSSSSFTASSSRQGCRFSGSPPTSFSPPNYVSCGAVGLPDFLEARASSASLMQQWLSQAGGVASVSRRVSVHRSAVGGHINGLDIEEVIFCLLDALRADSGDHQKTFLLRLHAALKCSALRLPSDSRGGAESAGDRGDTCGTRGGWESCEEDKAGAQAFRGRERGGDAFAEALQLRGSGLHSSCSPQVSLRSAAASTRLLALDSTDAVIETLHLFAEKHLTLFLLAIRSFLEVRITLEEHQLAIFFVLLRALGLWIQQHTPSPLAGTHGDVVERRDRGERGEAGNRGKRGETGNIGERGEAGNRGERGEAENIGERGEAGNRGERGETENRGERGEAGNRGERGEAENRGERGEVGDGWAEGDKGDLGAGGGELGRQGMARGEEGEERTAGEPSGREEEKVETPRLLGQEEAGKKQFLQDEEEQVAPWENEWISFALREYPLLKPMDERKLCLGIAMNMIGAIHPKTVLYILAKELKKMRKAAAFPQTADLLHLLCQLLPLFPSHLSLSEPSRRILLSLPSLICSSYSSTGPALRPLASSASPLPSASASASASSAPPEDRLPPPTEEGAASPESLPDSAASPVPVAVRSRLRLAACSSLSTASACLALPCEQSLVAAALVGLAGQTQAALDALQASAAASLPFSRDCLCCGCTRRSQTRSQGPLGEAGRVREADADRGDEPGCCGSVKTLGKLPSCLALRRLSPAVWALGEEREENASFVAGVDCEAETRDDEGEKEKQREDGETRVLVRDRGRNPVSAAVELWRSLQEILLPLLLLASDEADGDDEETEEATFASFRQALSASLHLLHVISHQNFFSPLSSSSPFPWVSARGVSRLAHFVEHVRTLLQLLLLHLLCAAQRRSLVHAVRRQPRILRRRETKKLDRTARGKKRASRRGAAADPALAGDATEARRELSEIGETQEDNAKGSPKVWEGDTTFAQFVEFPALVQMALDEEVRMYIHRIEGESDDAEEESQRSAGTGAESLPDPREVQSLFLLLLRCMALDTALSAFSKEKGDGREEEKRREEEREEGETRKESDQEEEERGEASHSGGETAAAGERLDAHPFARLLQRELYPILVTSTAVLSAFHQATLSPSSSSSASTSPFVSPFSASSSSPVSPSLAACASRPVGRAPSLFAASPFAIAAEPLLLADFLNPLAAAPPADASAALAAVSANASLWSVLSSRLRRETPLSLAHRNSAAAQRPRPGVLPSSFRFPHCPLSPAPASRCSSLSEISQTTREEDARESEEEKAAGEEGEDAGEEKSDLFACRGALERGEIAVAVLRSICVLARFQLTSVPLFATLLDLLRRGVTRRDVVGAGEKRREKEEEHAARVTLLVMASHVVAVLPVRPSLASLRVRQLKLSACDCSPSLLLKRSRPQSCPERPSSSSSLSAVGLCSVSASQALPLRAPHARCAPQASEQSLSAARPLWSKFASRLAPVYLQQRGVLAEDLLLVRQLFCVTAVYVLRGDAVRLPALASALLGLLQCLAENHYFSHMSLLEDISPEKANSTSNSLHASAFSLLVFGNAGEDPDSARTWIPKNLPVNRFLSSSSASISAARESSFRRRQEEFNLAFLKSVCLLGAPWEALLTLEEGATSPAPSDPSEAEESEDETGEEGEREEDDFTRELSSSSGLVQGSASRLPKPGAGQRNGCSPPPEVDEKDAQDTTPFSSFFSLGKASAVVSTRPQTREQTAGLPLDSSLPAIAITRPPSDAFTERAGRRASPPSSGDVRSASGSLAVPPRSRQEKESPSAVSLVRQAWCGSPPVEVACLLLFALRLLALLPTDAGGGATAESDSFRDKAEELRIRDRATRLIERDLCKCVPGLLFPLLIEALQQPRLDRALPVVFRCLATMADVRACAELSELPAWPHSPTERSTDAARGHAILPEEVASPPLSSPHRASPSHSAAWLELLSDAVFVKRQADTLAWLLFYAGANPGRQTELSIGALQALKSLRPFLFRPPRASSPLCSSSSPASSPSPVLSSGHSGTSTAVSSSDSSRRLEEVAVSSRLETQADLHLDGLLAALAFARERHECAAQSSDCPLSSSLSSSSLSSCSSSSSSSFSSSASSLCPSRCLRSPLARSLSCLPWTAELASQLLLHIRACRFSLQMFEASLSPASLSPASLSPASRRASAQPLDDFFLLHCLCSLLAVAASLRSLAGQSCEKKDMSTFPFARQMSGLSASAKVKVREQAATASFLGVLPLSLPRLDVLLLHLVAVCARETSDIHVRSAFLRALLGAALDDPTALAGLASRVGAETGQRGDTTGTDDLEQQKASAGEAWDEPPAAAGQRREEDEGGLPPPWTNLLDRHKKAGNRDEEKLSFARGRFFSETRRGVLTLHAVVDACLLLTQSLPAVAHAFQSLPLSPSSSSSSFDLSSFDSSSSSSSSSSSFAACRERDLSTFLDRTPEESTLASKSQKAPDRGKLWGDPRAVKRRWREFLRVARSAAADLRVALLTPDAARRTARWLARGSGAPWLRSQLVLPAASEVVSLFTDLQTASADESSAAAKKAAAAKQAAAAKAAVASPKKVDDVTVAAFASGGAPSANEESSFTRSSSTDLRSSSRAAATGVGGLAFARFPGAASRSLSGRGPEPRGWRDSVSSAPLSGESARLLVVARTLGVVASAEAAFADVWRHLVHTEAACRPKARLMSSFAFFGKSETQVKEEKLRALLLFCRGVCAANAPRTCFSLAQLLGAAQQADRLLQKAQGAGEREAGGRGGIQTRGKTAGRDHAGTFVSAWQGFAALWGAAAEGAVGSDAGVDELDRRGERRDRKRAASEAGRREAAETEEENRHTGQATHADGGEEGKEPHKAEKPEEVQRVDGCEERPTSVARLMSQDKGSIWKRNAEEEERDKHRGKLEEEREDAAGRAWRSWTPRSEALNANHTTLASPFSALLGESGEVDLAAAAQRLSAEIDAILSPLEMHQEKTASLRQKRNALLSTPKSTETHKRASRGLRSESRRENISGEGNGEKEDIDVSCESRRSTGAAVRGEDETEDGEEIRQSLSAEQEGTAAVAQATLLSFVRLVLPLYNISGNDDREVALALVALRAVAGAQGLRLVSEGRSLCSTHLRGTSDASGVHRGGGSEGGPSASLSDASPLSRSRQLANACMFPEYRPLDSGLSNGDAVGWTAFLLPETFVEAEDNDAAVWTERREEEERSAAKRQERELSGTEKGERVRSGEEEESPWSDPGSDRVANPVGRGGEGEQDTQDKMREEERRDRSHHSSSCLSWASEWSSGDALRRKVPLLNAFTRFSELVLLALLPLVSEPRGATRAPLRLLAREVCAAQEVWRGWRRQRRPGILDPLLPLTSLLRQRGHVILRYRDASELLESFRPALLPALECMRAFLTLALPSSSLAFDPLSSVAEEEREGKGFEDRGQETRVLFPVDGAVASVVLLHILQLLKVLVPTPVAEFLRQWRAAHLHAFCVSPSPSASRFFGASALLPAPREASSRSTFPSPLPLVSRRPLEAVAVGSERNDSAESLPDAVSSRHPSLESPSEIPRTPFAFPAGRSRRGKHKPGELARAHAVRASDFGKYGDERGKTAPEESRFVSFEQLCVADPSSSVDRAAGEVILALHTQRPEWTATAALFKSIHFRLTGSSSPFLRWKGLRLFLSLAAQAPALALPEAFASSLFAEVEAVAGDCSCPTDTLLTHVANIPISSFLSPVFSSSSSRASASPSLRPSSSSGVRLQNALGWLHCLLLTLPRLGDPFEDNRRLAFAVLRELLLRCTETARLLRLLARDSFSPAETRQAQSSGPPGDSEILDSFQETGRSGLCSSASGRSRGVHGRPNPEDVLADKTSSVSSRFPARKWRQDDVQVAPAPFAGRLVLWQAPGDEEDSETHAVCEDILHFLLAAVHADKSLSSRLLSFFLLPLAEDDVGTSALFSLRYCLFFLAQRRPISMLSPLASSSEREQKEAAREEGRSPRPREEGDRRRRGSAKISSEAENVFCLNEPRVSEEDTKEQGGKADRGNAEDRRVEDASLFFSPLPLGVSPPARETPEERQARLLTAAIVELLNRRRKVLCGDVERRFRETEPQTETLASAMHTGSAQTQTLEPRGSRGGAGVSREEEDVSTTSGEGSPHRSSRRRSAPQACPSSSCFSSSSSLPASFSSAWSASESRVDSELRTWCFASFPTASSPTFPIFPEALVQLAALRCVAEAARVSLSAVLSVLVENSRVRSSCRLASDAELGREGDVLSGDALGRENRKREKLDREIAADVLTRPGQCCLASLLPVGWQQPSSGEASRRSAGKIRGCVHSLLANVLSESWELTKQLLRLLTAVLNNAPCTLSVTAGALASRLGGDGDAAFPAEARGRRGADDFVPQLERDRAKVDTVLLNPSVHQATLLLLLLVSVRGSPEGGLEEQGGAGEKEGSQRDERKREEAPARPPPSSASTSFSLTFACANSRGEKAVRRAVSRHFPLLLATALLRLGSSFSPSASPSSASDAPQTLFVACTPAHADKQTKAEGSTTVSSERGFSPTRPRSGSGADAAAFEELLRDPETCASPRKTSREEANDAETRTTTETQETTNSGREDRKSPDRRRSSREGREREGEDGGEEGSFRLTVVSQREAVDAAVALVHALVVAAQETELLVLLRKGNIFENMQKETTFLHAVKDAMTCFLCLRPSAAGAVLAFVLPFVERSEKMQALVACELIAAVASSLFLSSGSAFLSLTSSPSGSAAERSGRLCECSAFDVCRLRQTGKGGFLDLLAFSSSPLLSPRPSSRPRRVQLSGLSAFAKPSAPFSAMSAARPRKASPLSHGPPPSLLTLELDALLHALDRFSFLSDLVEETLQSGLSGQSEDASLQVAASRPWYFFGRAQEAAGDAQRCDALRAQTTALQRNLRRIFSWKNLDVFAGNEELETRLSPDCSVLTALKTLFSALAALTLLWANRLGRRRGDPRDPRGQERDSGSEPEGKAEEGKKDGEETDGTKEGEEAETEREEREAEREEREAERDEDSKEEKVEFLFGSEDLATDVVATLKTGLCLVPFLLLSLRASSETPEIADAVEMASAACEACVYACTAACSVPPTAWPSLQGPTAFLELLEDSLLRPHFLTFLLLQTPHTRLRCAVFHLLSNLFLFRDELLLADASSSSSLSTSSDGRLRSFSPGASGTAASSRERETRTANLSFAHLDELLVCATGHLVSEDADLVVAAASLLDRAVLPLLLVDSSHAPPVCSPRSASSLPSCASPSVFPAFPSPRATREREESAAVAAGRQALRDCLVSLGVFRSASAEGVEGDRWRQERGDETGKAWRGGRDVEEENLCSRSLGSSEETAFLSRERTHRPIPPLLRAQAVQQFVLKLLPLLLRSTSSRLPSPVQSPRPSSSSSSSASSSPPSALSSGRRRGSGQGHFESAEQLGRRESVEFRRFGTSVEMGVQSSPPSGRKRRPRSAGVAAPPCFELHASPAWLSRLFSLLLISRASFPPETWALRVEPESQLLDAQKTQAEKRVKRRLEKVLYGHPDAALAAAKAAAQLNAAKKRGEYFFEAQKLPAGLASVFGGGPEDTAQGLEESAEKLFRKFTSYFQIVGDIGADREDDGAADARGASRGESPSGREHRGRAGRRRDEKEREDGEGEEGEEGEGDEELGESDAEEDPSSEDDSEREDGDDLAVSAELRRWRYMEEFLLDEGLPASRLLLGMHASTDVFCLQEAPPSVSSLSPSLSRSIVKGASSSSEHSGRMQRERKSTATLEARCRESFHVARETQRLSQVTAHAAHVDMFLGSSSFALAVVRSIAAVLDTVPEETRLRVKDFLRLEALCVATTRQICSLLPAEQKAHVEAASTEAADETSLRFRKAAAISLGALALLRPSLRSDDVS</sequence>
<feature type="region of interest" description="Disordered" evidence="1">
    <location>
        <begin position="1039"/>
        <end position="1085"/>
    </location>
</feature>
<dbReference type="InterPro" id="IPR052225">
    <property type="entry name" value="Ser/Arg_repetitive_matrix"/>
</dbReference>
<feature type="region of interest" description="Disordered" evidence="1">
    <location>
        <begin position="5704"/>
        <end position="5740"/>
    </location>
</feature>
<feature type="compositionally biased region" description="Polar residues" evidence="1">
    <location>
        <begin position="1713"/>
        <end position="1723"/>
    </location>
</feature>
<feature type="region of interest" description="Disordered" evidence="1">
    <location>
        <begin position="569"/>
        <end position="606"/>
    </location>
</feature>
<feature type="compositionally biased region" description="Basic and acidic residues" evidence="1">
    <location>
        <begin position="2888"/>
        <end position="2903"/>
    </location>
</feature>
<feature type="compositionally biased region" description="Low complexity" evidence="1">
    <location>
        <begin position="921"/>
        <end position="933"/>
    </location>
</feature>
<dbReference type="Proteomes" id="UP000028840">
    <property type="component" value="Unassembled WGS sequence"/>
</dbReference>
<feature type="compositionally biased region" description="Acidic residues" evidence="1">
    <location>
        <begin position="5623"/>
        <end position="5660"/>
    </location>
</feature>
<feature type="region of interest" description="Disordered" evidence="1">
    <location>
        <begin position="2617"/>
        <end position="2638"/>
    </location>
</feature>
<feature type="compositionally biased region" description="Basic and acidic residues" evidence="1">
    <location>
        <begin position="3952"/>
        <end position="3975"/>
    </location>
</feature>
<dbReference type="GO" id="GO:0003723">
    <property type="term" value="F:RNA binding"/>
    <property type="evidence" value="ECO:0007669"/>
    <property type="project" value="TreeGrafter"/>
</dbReference>
<feature type="compositionally biased region" description="Basic and acidic residues" evidence="1">
    <location>
        <begin position="3188"/>
        <end position="3218"/>
    </location>
</feature>
<feature type="region of interest" description="Disordered" evidence="1">
    <location>
        <begin position="2441"/>
        <end position="2461"/>
    </location>
</feature>
<dbReference type="VEuPathDB" id="ToxoDB:TGVAND_205562"/>
<feature type="region of interest" description="Disordered" evidence="1">
    <location>
        <begin position="1998"/>
        <end position="2029"/>
    </location>
</feature>
<feature type="compositionally biased region" description="Polar residues" evidence="1">
    <location>
        <begin position="3787"/>
        <end position="3797"/>
    </location>
</feature>
<protein>
    <submittedName>
        <fullName evidence="2">Collagen triple helix protein</fullName>
    </submittedName>
</protein>
<feature type="compositionally biased region" description="Basic and acidic residues" evidence="1">
    <location>
        <begin position="4988"/>
        <end position="5010"/>
    </location>
</feature>
<feature type="compositionally biased region" description="Basic and acidic residues" evidence="1">
    <location>
        <begin position="4554"/>
        <end position="4566"/>
    </location>
</feature>
<feature type="compositionally biased region" description="Basic and acidic residues" evidence="1">
    <location>
        <begin position="5728"/>
        <end position="5740"/>
    </location>
</feature>
<feature type="compositionally biased region" description="Low complexity" evidence="1">
    <location>
        <begin position="3126"/>
        <end position="3137"/>
    </location>
</feature>
<organism evidence="2 3">
    <name type="scientific">Toxoplasma gondii VAND</name>
    <dbReference type="NCBI Taxonomy" id="933077"/>
    <lineage>
        <taxon>Eukaryota</taxon>
        <taxon>Sar</taxon>
        <taxon>Alveolata</taxon>
        <taxon>Apicomplexa</taxon>
        <taxon>Conoidasida</taxon>
        <taxon>Coccidia</taxon>
        <taxon>Eucoccidiorida</taxon>
        <taxon>Eimeriorina</taxon>
        <taxon>Sarcocystidae</taxon>
        <taxon>Toxoplasma</taxon>
    </lineage>
</organism>
<feature type="compositionally biased region" description="Low complexity" evidence="1">
    <location>
        <begin position="1658"/>
        <end position="1671"/>
    </location>
</feature>
<reference evidence="2 3" key="1">
    <citation type="submission" date="2014-08" db="EMBL/GenBank/DDBJ databases">
        <authorList>
            <person name="Sibley D."/>
            <person name="Venepally P."/>
            <person name="Karamycheva S."/>
            <person name="Hadjithomas M."/>
            <person name="Khan A."/>
            <person name="Brunk B."/>
            <person name="Roos D."/>
            <person name="Caler E."/>
            <person name="Lorenzi H."/>
        </authorList>
    </citation>
    <scope>NUCLEOTIDE SEQUENCE [LARGE SCALE GENOMIC DNA]</scope>
    <source>
        <strain evidence="2 3">VAND</strain>
    </source>
</reference>
<dbReference type="PANTHER" id="PTHR23148">
    <property type="entry name" value="SERINE/ARGININE REGULATED NUCLEAR MATRIX PROTEIN"/>
    <property type="match status" value="1"/>
</dbReference>
<feature type="compositionally biased region" description="Basic and acidic residues" evidence="1">
    <location>
        <begin position="405"/>
        <end position="427"/>
    </location>
</feature>